<dbReference type="Proteomes" id="UP001596050">
    <property type="component" value="Unassembled WGS sequence"/>
</dbReference>
<evidence type="ECO:0000313" key="1">
    <source>
        <dbReference type="EMBL" id="MFC5459286.1"/>
    </source>
</evidence>
<proteinExistence type="predicted"/>
<protein>
    <submittedName>
        <fullName evidence="1">Uncharacterized protein</fullName>
    </submittedName>
</protein>
<comment type="caution">
    <text evidence="1">The sequence shown here is derived from an EMBL/GenBank/DDBJ whole genome shotgun (WGS) entry which is preliminary data.</text>
</comment>
<keyword evidence="2" id="KW-1185">Reference proteome</keyword>
<sequence>MTTWRAARTVYTSVPSDFPQEPGGTPLNRCLNWNICEELALHLASECAQVQAEADQSARPIDVLLKAYLVVETLGWGEPPLLRWVVRRVAALLNWPVPDIARQL</sequence>
<gene>
    <name evidence="1" type="ORF">ACFPN5_05640</name>
</gene>
<accession>A0ABW0L3Y8</accession>
<organism evidence="1 2">
    <name type="scientific">Massilia niabensis</name>
    <dbReference type="NCBI Taxonomy" id="544910"/>
    <lineage>
        <taxon>Bacteria</taxon>
        <taxon>Pseudomonadati</taxon>
        <taxon>Pseudomonadota</taxon>
        <taxon>Betaproteobacteria</taxon>
        <taxon>Burkholderiales</taxon>
        <taxon>Oxalobacteraceae</taxon>
        <taxon>Telluria group</taxon>
        <taxon>Massilia</taxon>
    </lineage>
</organism>
<dbReference type="EMBL" id="JBHSMU010000005">
    <property type="protein sequence ID" value="MFC5459286.1"/>
    <property type="molecule type" value="Genomic_DNA"/>
</dbReference>
<name>A0ABW0L3Y8_9BURK</name>
<evidence type="ECO:0000313" key="2">
    <source>
        <dbReference type="Proteomes" id="UP001596050"/>
    </source>
</evidence>
<dbReference type="RefSeq" id="WP_379781000.1">
    <property type="nucleotide sequence ID" value="NZ_JBHSMU010000005.1"/>
</dbReference>
<reference evidence="2" key="1">
    <citation type="journal article" date="2019" name="Int. J. Syst. Evol. Microbiol.">
        <title>The Global Catalogue of Microorganisms (GCM) 10K type strain sequencing project: providing services to taxonomists for standard genome sequencing and annotation.</title>
        <authorList>
            <consortium name="The Broad Institute Genomics Platform"/>
            <consortium name="The Broad Institute Genome Sequencing Center for Infectious Disease"/>
            <person name="Wu L."/>
            <person name="Ma J."/>
        </authorList>
    </citation>
    <scope>NUCLEOTIDE SEQUENCE [LARGE SCALE GENOMIC DNA]</scope>
    <source>
        <strain evidence="2">KACC 12649</strain>
    </source>
</reference>